<comment type="caution">
    <text evidence="2">The sequence shown here is derived from an EMBL/GenBank/DDBJ whole genome shotgun (WGS) entry which is preliminary data.</text>
</comment>
<reference evidence="2" key="2">
    <citation type="submission" date="2020-09" db="EMBL/GenBank/DDBJ databases">
        <authorList>
            <person name="Sun Q."/>
            <person name="Ohkuma M."/>
        </authorList>
    </citation>
    <scope>NUCLEOTIDE SEQUENCE</scope>
    <source>
        <strain evidence="2">JCM 4956</strain>
    </source>
</reference>
<evidence type="ECO:0000313" key="3">
    <source>
        <dbReference type="Proteomes" id="UP000645555"/>
    </source>
</evidence>
<feature type="region of interest" description="Disordered" evidence="1">
    <location>
        <begin position="125"/>
        <end position="180"/>
    </location>
</feature>
<gene>
    <name evidence="2" type="ORF">GCM10010515_77600</name>
</gene>
<organism evidence="2 3">
    <name type="scientific">Streptomyces fructofermentans</name>
    <dbReference type="NCBI Taxonomy" id="152141"/>
    <lineage>
        <taxon>Bacteria</taxon>
        <taxon>Bacillati</taxon>
        <taxon>Actinomycetota</taxon>
        <taxon>Actinomycetes</taxon>
        <taxon>Kitasatosporales</taxon>
        <taxon>Streptomycetaceae</taxon>
        <taxon>Streptomyces</taxon>
    </lineage>
</organism>
<sequence length="180" mass="18866">MDQATHTVRADAPPEGATLDTPGATLPQAYALAGLIIEQLTTYPRDIDICRDIDGSYGIHVMWSRDVSGVAALAAWADSGWTLVSNPMSSGVFAETRPVINGVKVWAWTLLTSEEAEQARLMMLPPEPPAAEPEPTEPAEPGTPDPQPASDSGDQPTAPVVQPLSSSVIAEVPPATGGDE</sequence>
<feature type="region of interest" description="Disordered" evidence="1">
    <location>
        <begin position="1"/>
        <end position="21"/>
    </location>
</feature>
<keyword evidence="3" id="KW-1185">Reference proteome</keyword>
<proteinExistence type="predicted"/>
<accession>A0A918NWC0</accession>
<evidence type="ECO:0000313" key="2">
    <source>
        <dbReference type="EMBL" id="GGY00141.1"/>
    </source>
</evidence>
<dbReference type="Proteomes" id="UP000645555">
    <property type="component" value="Unassembled WGS sequence"/>
</dbReference>
<reference evidence="2" key="1">
    <citation type="journal article" date="2014" name="Int. J. Syst. Evol. Microbiol.">
        <title>Complete genome sequence of Corynebacterium casei LMG S-19264T (=DSM 44701T), isolated from a smear-ripened cheese.</title>
        <authorList>
            <consortium name="US DOE Joint Genome Institute (JGI-PGF)"/>
            <person name="Walter F."/>
            <person name="Albersmeier A."/>
            <person name="Kalinowski J."/>
            <person name="Ruckert C."/>
        </authorList>
    </citation>
    <scope>NUCLEOTIDE SEQUENCE</scope>
    <source>
        <strain evidence="2">JCM 4956</strain>
    </source>
</reference>
<dbReference type="EMBL" id="BMWD01000069">
    <property type="protein sequence ID" value="GGY00141.1"/>
    <property type="molecule type" value="Genomic_DNA"/>
</dbReference>
<name>A0A918NWC0_9ACTN</name>
<dbReference type="RefSeq" id="WP_190040361.1">
    <property type="nucleotide sequence ID" value="NZ_BMWD01000069.1"/>
</dbReference>
<protein>
    <submittedName>
        <fullName evidence="2">Uncharacterized protein</fullName>
    </submittedName>
</protein>
<dbReference type="AlphaFoldDB" id="A0A918NWC0"/>
<evidence type="ECO:0000256" key="1">
    <source>
        <dbReference type="SAM" id="MobiDB-lite"/>
    </source>
</evidence>
<feature type="compositionally biased region" description="Pro residues" evidence="1">
    <location>
        <begin position="125"/>
        <end position="147"/>
    </location>
</feature>